<dbReference type="GO" id="GO:0032956">
    <property type="term" value="P:regulation of actin cytoskeleton organization"/>
    <property type="evidence" value="ECO:0007669"/>
    <property type="project" value="TreeGrafter"/>
</dbReference>
<evidence type="ECO:0000256" key="1">
    <source>
        <dbReference type="ARBA" id="ARBA00004123"/>
    </source>
</evidence>
<keyword evidence="14" id="KW-0009">Actin-binding</keyword>
<protein>
    <recommendedName>
        <fullName evidence="20">Actin-associated protein FAM107A</fullName>
    </recommendedName>
</protein>
<evidence type="ECO:0000256" key="17">
    <source>
        <dbReference type="ARBA" id="ARBA00023273"/>
    </source>
</evidence>
<evidence type="ECO:0000256" key="2">
    <source>
        <dbReference type="ARBA" id="ARBA00004236"/>
    </source>
</evidence>
<comment type="function">
    <text evidence="21">Stress-inducible actin-binding protein that plays a role in synaptic and cognitive functions by modulating actin filamentous (F-actin) dynamics. Mediates polymerization of globular actin to F-actin. Also binds to, stabilizes and bundles F-actin. Involved in synaptic function by regulating neurite outgrowth in an actin-dependent manner and for the acquisition of hippocampus-dependent cognitive function, such as learning and long-term memory. Plays a role in the actin and microtubule cytoskeleton organization; negatively regulates focal adhesion (FA) assembly promoting malignant glial cell migration in an actin-, microtubule- and MAP1A-dependent manner. Also involved in neuroblastoma G1/S phase cell cycle progression and cell proliferation inhibition by stimulating ubiquitination of NF-kappa-B subunit RELA and NF-kappa-B degradation in a COMMD1- and actin-dependent manner. May play a role in tumor development.</text>
</comment>
<dbReference type="GO" id="GO:0003779">
    <property type="term" value="F:actin binding"/>
    <property type="evidence" value="ECO:0007669"/>
    <property type="project" value="UniProtKB-KW"/>
</dbReference>
<keyword evidence="16" id="KW-0539">Nucleus</keyword>
<dbReference type="PANTHER" id="PTHR16768">
    <property type="entry name" value="DOWN REGULATED IN RENAL CARCINOMA 1/TU3A"/>
    <property type="match status" value="1"/>
</dbReference>
<dbReference type="InterPro" id="IPR009533">
    <property type="entry name" value="FAM107"/>
</dbReference>
<accession>A0A672FWB0</accession>
<dbReference type="GO" id="GO:0005886">
    <property type="term" value="C:plasma membrane"/>
    <property type="evidence" value="ECO:0007669"/>
    <property type="project" value="UniProtKB-SubCell"/>
</dbReference>
<dbReference type="GO" id="GO:0005634">
    <property type="term" value="C:nucleus"/>
    <property type="evidence" value="ECO:0007669"/>
    <property type="project" value="UniProtKB-SubCell"/>
</dbReference>
<evidence type="ECO:0000256" key="21">
    <source>
        <dbReference type="ARBA" id="ARBA00045129"/>
    </source>
</evidence>
<feature type="region of interest" description="Disordered" evidence="22">
    <location>
        <begin position="1"/>
        <end position="39"/>
    </location>
</feature>
<dbReference type="GO" id="GO:0043005">
    <property type="term" value="C:neuron projection"/>
    <property type="evidence" value="ECO:0007669"/>
    <property type="project" value="TreeGrafter"/>
</dbReference>
<dbReference type="PANTHER" id="PTHR16768:SF3">
    <property type="entry name" value="ACTIN-ASSOCIATED PROTEIN FAM107A"/>
    <property type="match status" value="1"/>
</dbReference>
<dbReference type="AlphaFoldDB" id="A0A672FWB0"/>
<evidence type="ECO:0000256" key="6">
    <source>
        <dbReference type="ARBA" id="ARBA00022475"/>
    </source>
</evidence>
<keyword evidence="17" id="KW-0966">Cell projection</keyword>
<dbReference type="GO" id="GO:0045202">
    <property type="term" value="C:synapse"/>
    <property type="evidence" value="ECO:0007669"/>
    <property type="project" value="UniProtKB-SubCell"/>
</dbReference>
<keyword evidence="24" id="KW-1185">Reference proteome</keyword>
<evidence type="ECO:0000313" key="23">
    <source>
        <dbReference type="Ensembl" id="ENSSFAP00005010302.1"/>
    </source>
</evidence>
<evidence type="ECO:0000256" key="5">
    <source>
        <dbReference type="ARBA" id="ARBA00004529"/>
    </source>
</evidence>
<keyword evidence="18" id="KW-0131">Cell cycle</keyword>
<feature type="compositionally biased region" description="Basic and acidic residues" evidence="22">
    <location>
        <begin position="63"/>
        <end position="80"/>
    </location>
</feature>
<evidence type="ECO:0000256" key="12">
    <source>
        <dbReference type="ARBA" id="ARBA00023054"/>
    </source>
</evidence>
<evidence type="ECO:0000256" key="18">
    <source>
        <dbReference type="ARBA" id="ARBA00023306"/>
    </source>
</evidence>
<evidence type="ECO:0000256" key="3">
    <source>
        <dbReference type="ARBA" id="ARBA00004246"/>
    </source>
</evidence>
<evidence type="ECO:0000256" key="16">
    <source>
        <dbReference type="ARBA" id="ARBA00023242"/>
    </source>
</evidence>
<keyword evidence="6" id="KW-1003">Cell membrane</keyword>
<dbReference type="GO" id="GO:0005925">
    <property type="term" value="C:focal adhesion"/>
    <property type="evidence" value="ECO:0007669"/>
    <property type="project" value="UniProtKB-SubCell"/>
</dbReference>
<evidence type="ECO:0000256" key="9">
    <source>
        <dbReference type="ARBA" id="ARBA00022949"/>
    </source>
</evidence>
<evidence type="ECO:0000256" key="10">
    <source>
        <dbReference type="ARBA" id="ARBA00023016"/>
    </source>
</evidence>
<dbReference type="GO" id="GO:0030041">
    <property type="term" value="P:actin filament polymerization"/>
    <property type="evidence" value="ECO:0007669"/>
    <property type="project" value="TreeGrafter"/>
</dbReference>
<evidence type="ECO:0000256" key="19">
    <source>
        <dbReference type="ARBA" id="ARBA00034103"/>
    </source>
</evidence>
<evidence type="ECO:0000256" key="11">
    <source>
        <dbReference type="ARBA" id="ARBA00023018"/>
    </source>
</evidence>
<evidence type="ECO:0000256" key="14">
    <source>
        <dbReference type="ARBA" id="ARBA00023203"/>
    </source>
</evidence>
<dbReference type="InParanoid" id="A0A672FWB0"/>
<evidence type="ECO:0000256" key="15">
    <source>
        <dbReference type="ARBA" id="ARBA00023212"/>
    </source>
</evidence>
<evidence type="ECO:0000256" key="13">
    <source>
        <dbReference type="ARBA" id="ARBA00023136"/>
    </source>
</evidence>
<evidence type="ECO:0000313" key="24">
    <source>
        <dbReference type="Proteomes" id="UP000472267"/>
    </source>
</evidence>
<reference evidence="23" key="2">
    <citation type="submission" date="2025-09" db="UniProtKB">
        <authorList>
            <consortium name="Ensembl"/>
        </authorList>
    </citation>
    <scope>IDENTIFICATION</scope>
</reference>
<comment type="subcellular location">
    <subcellularLocation>
        <location evidence="3">Cell junction</location>
        <location evidence="3">Focal adhesion</location>
    </subcellularLocation>
    <subcellularLocation>
        <location evidence="2">Cell membrane</location>
    </subcellularLocation>
    <subcellularLocation>
        <location evidence="4">Cell projection</location>
    </subcellularLocation>
    <subcellularLocation>
        <location evidence="5">Cytoplasm</location>
        <location evidence="5">Cytoskeleton</location>
        <location evidence="5">Stress fiber</location>
    </subcellularLocation>
    <subcellularLocation>
        <location evidence="1">Nucleus</location>
    </subcellularLocation>
    <subcellularLocation>
        <location evidence="19">Synapse</location>
    </subcellularLocation>
</comment>
<keyword evidence="9" id="KW-0965">Cell junction</keyword>
<keyword evidence="8" id="KW-0341">Growth regulation</keyword>
<feature type="region of interest" description="Disordered" evidence="22">
    <location>
        <begin position="63"/>
        <end position="92"/>
    </location>
</feature>
<dbReference type="GO" id="GO:0001725">
    <property type="term" value="C:stress fiber"/>
    <property type="evidence" value="ECO:0007669"/>
    <property type="project" value="UniProtKB-SubCell"/>
</dbReference>
<evidence type="ECO:0000256" key="20">
    <source>
        <dbReference type="ARBA" id="ARBA00040095"/>
    </source>
</evidence>
<evidence type="ECO:0000256" key="7">
    <source>
        <dbReference type="ARBA" id="ARBA00022490"/>
    </source>
</evidence>
<dbReference type="Pfam" id="PF06625">
    <property type="entry name" value="DUF1151"/>
    <property type="match status" value="1"/>
</dbReference>
<organism evidence="23 24">
    <name type="scientific">Salarias fasciatus</name>
    <name type="common">Jewelled blenny</name>
    <name type="synonym">Blennius fasciatus</name>
    <dbReference type="NCBI Taxonomy" id="181472"/>
    <lineage>
        <taxon>Eukaryota</taxon>
        <taxon>Metazoa</taxon>
        <taxon>Chordata</taxon>
        <taxon>Craniata</taxon>
        <taxon>Vertebrata</taxon>
        <taxon>Euteleostomi</taxon>
        <taxon>Actinopterygii</taxon>
        <taxon>Neopterygii</taxon>
        <taxon>Teleostei</taxon>
        <taxon>Neoteleostei</taxon>
        <taxon>Acanthomorphata</taxon>
        <taxon>Ovalentaria</taxon>
        <taxon>Blenniimorphae</taxon>
        <taxon>Blenniiformes</taxon>
        <taxon>Blennioidei</taxon>
        <taxon>Blenniidae</taxon>
        <taxon>Salariinae</taxon>
        <taxon>Salarias</taxon>
    </lineage>
</organism>
<sequence>ADGSGDSAHQTNVQSEDVELIKPRKLQNPVKSSRSHQELHRELLSRRGCVEMKPELQRVLESRKREQLIRQRKQEDDAHRKMSPLEAELRKRHDKLDEVRHLRRSDAEVTGLGARCKLSYEVLSKTQRLAGKPPMLGNHGNHVT</sequence>
<dbReference type="GO" id="GO:0051017">
    <property type="term" value="P:actin filament bundle assembly"/>
    <property type="evidence" value="ECO:0007669"/>
    <property type="project" value="TreeGrafter"/>
</dbReference>
<evidence type="ECO:0000256" key="22">
    <source>
        <dbReference type="SAM" id="MobiDB-lite"/>
    </source>
</evidence>
<keyword evidence="13" id="KW-0472">Membrane</keyword>
<keyword evidence="10" id="KW-0346">Stress response</keyword>
<keyword evidence="12" id="KW-0175">Coiled coil</keyword>
<evidence type="ECO:0000256" key="4">
    <source>
        <dbReference type="ARBA" id="ARBA00004316"/>
    </source>
</evidence>
<keyword evidence="11" id="KW-0770">Synapse</keyword>
<proteinExistence type="predicted"/>
<dbReference type="Proteomes" id="UP000472267">
    <property type="component" value="Unassembled WGS sequence"/>
</dbReference>
<evidence type="ECO:0000256" key="8">
    <source>
        <dbReference type="ARBA" id="ARBA00022604"/>
    </source>
</evidence>
<name>A0A672FWB0_SALFA</name>
<keyword evidence="15" id="KW-0206">Cytoskeleton</keyword>
<dbReference type="Ensembl" id="ENSSFAT00005010761.1">
    <property type="protein sequence ID" value="ENSSFAP00005010302.1"/>
    <property type="gene ID" value="ENSSFAG00005005835.1"/>
</dbReference>
<keyword evidence="7" id="KW-0963">Cytoplasm</keyword>
<reference evidence="23" key="1">
    <citation type="submission" date="2025-08" db="UniProtKB">
        <authorList>
            <consortium name="Ensembl"/>
        </authorList>
    </citation>
    <scope>IDENTIFICATION</scope>
</reference>